<comment type="caution">
    <text evidence="10">The sequence shown here is derived from an EMBL/GenBank/DDBJ whole genome shotgun (WGS) entry which is preliminary data.</text>
</comment>
<comment type="similarity">
    <text evidence="7">Belongs to the TonB-dependent receptor family.</text>
</comment>
<dbReference type="Pfam" id="PF13715">
    <property type="entry name" value="CarbopepD_reg_2"/>
    <property type="match status" value="1"/>
</dbReference>
<dbReference type="PROSITE" id="PS52016">
    <property type="entry name" value="TONB_DEPENDENT_REC_3"/>
    <property type="match status" value="1"/>
</dbReference>
<evidence type="ECO:0000256" key="1">
    <source>
        <dbReference type="ARBA" id="ARBA00004571"/>
    </source>
</evidence>
<dbReference type="Gene3D" id="2.40.170.20">
    <property type="entry name" value="TonB-dependent receptor, beta-barrel domain"/>
    <property type="match status" value="1"/>
</dbReference>
<dbReference type="NCBIfam" id="TIGR04057">
    <property type="entry name" value="SusC_RagA_signa"/>
    <property type="match status" value="1"/>
</dbReference>
<sequence>MIMKLKFAIIALVMICTHDVMAQSKTIQGVVTDAAGVPLPGAGVNILGSKNSASTDFDGKYFLKDVKTTDKITFSFVGTVSQTITVGNQTSINVKLVESTQSLNEVVVVAYGTQKRAKVTGAISVVGAKEIASVPIINAESALQGRAAGVTVINGAPGSSPTVSIRGLSTMGNSSPLYVIDGVLTGNLSGLSPNDIETISVLKDASTTALYGSKAFNGVIIVTTKKGKKGAGVLTFNTYLGSQSVSKRFDVMNTQQYLQYAKDLGSDLTARAATFGNTNTNWQDQIFQTGLMQDYNLSFSNGTDTSSSRYSAEYLKQEGSIINTGYERYSFRANNEQTIGKFTMGSNIGVSFNKTNPERSAGGRTLLEHAIKMAPYLPIYNADNLGGYQGPSAADGQDAENPVRVQNLGNQVINGLSIIGNIYGEFELYKGLKLRSQVSLDYYTRKDHTFVPSFRDGSAHSQGYSTTNEVNQFGQTTVFDNSLSYKTTIAEHHNIEAIGVVSKISGKGQSINASSRYYISNEIDQLRLQDANLSSNTYEENNLGYIARINYDYDEKYLVAVSGRRDASSRFGANNRWGNFYSVALGWNIAKESFMKNSIFSTLKLRASNGTTGNDRIDNYRYSASLAANYIYPIAGAAAAGVTLGDAPNPDLKWESKNDRNIGLDFGILDEKFTGAIEYFNNKSSDILFAVPLPASVGSVGGNQIVNIADVKTKGFELSLGYNDREGDFTWSATANLGTSKNEVVSLAPGITSVLAGPVPRAGLENFSRLEVGQPLFYFYGLQTNGIYKNQAEVDAVFGAGQTAIKPGDIRFVDRDNNKVINSADKTNIGNPYPDFTYGLNLTAGYKNFDFNCFITGVQGNDIFNAPLFDLQGMQRLFNASTDVIGRSIVANGVVTNPSATLPRALGANQNWASASDRYVEDGSYTRLKNITVGYTLSGNSYNKYFSKMRLYLSAQNLITLTKYSGLDPEVARADGNANSAGIDLGRYPQPKSVIFGLDVTF</sequence>
<evidence type="ECO:0000256" key="4">
    <source>
        <dbReference type="ARBA" id="ARBA00022692"/>
    </source>
</evidence>
<dbReference type="GO" id="GO:0009279">
    <property type="term" value="C:cell outer membrane"/>
    <property type="evidence" value="ECO:0007669"/>
    <property type="project" value="UniProtKB-SubCell"/>
</dbReference>
<feature type="domain" description="TonB-dependent receptor plug" evidence="9">
    <location>
        <begin position="117"/>
        <end position="219"/>
    </location>
</feature>
<dbReference type="AlphaFoldDB" id="A0A4R5CLU7"/>
<feature type="signal peptide" evidence="8">
    <location>
        <begin position="1"/>
        <end position="22"/>
    </location>
</feature>
<evidence type="ECO:0000256" key="2">
    <source>
        <dbReference type="ARBA" id="ARBA00022448"/>
    </source>
</evidence>
<name>A0A4R5CLU7_9FLAO</name>
<dbReference type="InterPro" id="IPR037066">
    <property type="entry name" value="Plug_dom_sf"/>
</dbReference>
<dbReference type="NCBIfam" id="TIGR04056">
    <property type="entry name" value="OMP_RagA_SusC"/>
    <property type="match status" value="1"/>
</dbReference>
<keyword evidence="2 7" id="KW-0813">Transport</keyword>
<comment type="subcellular location">
    <subcellularLocation>
        <location evidence="1 7">Cell outer membrane</location>
        <topology evidence="1 7">Multi-pass membrane protein</topology>
    </subcellularLocation>
</comment>
<dbReference type="InterPro" id="IPR023997">
    <property type="entry name" value="TonB-dep_OMP_SusC/RagA_CS"/>
</dbReference>
<keyword evidence="5 7" id="KW-0472">Membrane</keyword>
<evidence type="ECO:0000259" key="9">
    <source>
        <dbReference type="Pfam" id="PF07715"/>
    </source>
</evidence>
<keyword evidence="10" id="KW-0675">Receptor</keyword>
<keyword evidence="4 7" id="KW-0812">Transmembrane</keyword>
<keyword evidence="3 7" id="KW-1134">Transmembrane beta strand</keyword>
<gene>
    <name evidence="10" type="ORF">E0F76_01200</name>
</gene>
<dbReference type="InterPro" id="IPR008969">
    <property type="entry name" value="CarboxyPept-like_regulatory"/>
</dbReference>
<keyword evidence="6 7" id="KW-0998">Cell outer membrane</keyword>
<evidence type="ECO:0000256" key="6">
    <source>
        <dbReference type="ARBA" id="ARBA00023237"/>
    </source>
</evidence>
<feature type="chain" id="PRO_5020572015" evidence="8">
    <location>
        <begin position="23"/>
        <end position="1002"/>
    </location>
</feature>
<dbReference type="InterPro" id="IPR039426">
    <property type="entry name" value="TonB-dep_rcpt-like"/>
</dbReference>
<evidence type="ECO:0000256" key="7">
    <source>
        <dbReference type="PROSITE-ProRule" id="PRU01360"/>
    </source>
</evidence>
<dbReference type="EMBL" id="SMFK01000001">
    <property type="protein sequence ID" value="TDD99373.1"/>
    <property type="molecule type" value="Genomic_DNA"/>
</dbReference>
<dbReference type="Proteomes" id="UP000295479">
    <property type="component" value="Unassembled WGS sequence"/>
</dbReference>
<dbReference type="Gene3D" id="2.170.130.10">
    <property type="entry name" value="TonB-dependent receptor, plug domain"/>
    <property type="match status" value="1"/>
</dbReference>
<dbReference type="Gene3D" id="2.60.40.1120">
    <property type="entry name" value="Carboxypeptidase-like, regulatory domain"/>
    <property type="match status" value="1"/>
</dbReference>
<dbReference type="Pfam" id="PF07715">
    <property type="entry name" value="Plug"/>
    <property type="match status" value="1"/>
</dbReference>
<dbReference type="SUPFAM" id="SSF56935">
    <property type="entry name" value="Porins"/>
    <property type="match status" value="1"/>
</dbReference>
<evidence type="ECO:0000256" key="3">
    <source>
        <dbReference type="ARBA" id="ARBA00022452"/>
    </source>
</evidence>
<dbReference type="OrthoDB" id="9768177at2"/>
<dbReference type="InterPro" id="IPR023996">
    <property type="entry name" value="TonB-dep_OMP_SusC/RagA"/>
</dbReference>
<evidence type="ECO:0000313" key="10">
    <source>
        <dbReference type="EMBL" id="TDD99373.1"/>
    </source>
</evidence>
<evidence type="ECO:0000256" key="8">
    <source>
        <dbReference type="SAM" id="SignalP"/>
    </source>
</evidence>
<keyword evidence="8" id="KW-0732">Signal</keyword>
<proteinExistence type="inferred from homology"/>
<evidence type="ECO:0000313" key="11">
    <source>
        <dbReference type="Proteomes" id="UP000295479"/>
    </source>
</evidence>
<evidence type="ECO:0000256" key="5">
    <source>
        <dbReference type="ARBA" id="ARBA00023136"/>
    </source>
</evidence>
<dbReference type="InterPro" id="IPR036942">
    <property type="entry name" value="Beta-barrel_TonB_sf"/>
</dbReference>
<reference evidence="10 11" key="1">
    <citation type="submission" date="2019-03" db="EMBL/GenBank/DDBJ databases">
        <title>Flavobacterium AR-3-4 sp. nov. isolated from arctic soil.</title>
        <authorList>
            <person name="Chaudhary D.K."/>
        </authorList>
    </citation>
    <scope>NUCLEOTIDE SEQUENCE [LARGE SCALE GENOMIC DNA]</scope>
    <source>
        <strain evidence="10 11">AR-3-4</strain>
    </source>
</reference>
<dbReference type="InterPro" id="IPR012910">
    <property type="entry name" value="Plug_dom"/>
</dbReference>
<keyword evidence="11" id="KW-1185">Reference proteome</keyword>
<organism evidence="10 11">
    <name type="scientific">Flavobacterium cellulosilyticum</name>
    <dbReference type="NCBI Taxonomy" id="2541731"/>
    <lineage>
        <taxon>Bacteria</taxon>
        <taxon>Pseudomonadati</taxon>
        <taxon>Bacteroidota</taxon>
        <taxon>Flavobacteriia</taxon>
        <taxon>Flavobacteriales</taxon>
        <taxon>Flavobacteriaceae</taxon>
        <taxon>Flavobacterium</taxon>
    </lineage>
</organism>
<accession>A0A4R5CLU7</accession>
<dbReference type="SUPFAM" id="SSF49464">
    <property type="entry name" value="Carboxypeptidase regulatory domain-like"/>
    <property type="match status" value="1"/>
</dbReference>
<protein>
    <submittedName>
        <fullName evidence="10">TonB-dependent receptor</fullName>
    </submittedName>
</protein>